<evidence type="ECO:0000256" key="7">
    <source>
        <dbReference type="ARBA" id="ARBA00023170"/>
    </source>
</evidence>
<evidence type="ECO:0000256" key="3">
    <source>
        <dbReference type="ARBA" id="ARBA00022692"/>
    </source>
</evidence>
<evidence type="ECO:0000256" key="4">
    <source>
        <dbReference type="ARBA" id="ARBA00022989"/>
    </source>
</evidence>
<keyword evidence="4 10" id="KW-1133">Transmembrane helix</keyword>
<protein>
    <submittedName>
        <fullName evidence="12">LPAR3 protein</fullName>
    </submittedName>
</protein>
<dbReference type="PROSITE" id="PS50262">
    <property type="entry name" value="G_PROTEIN_RECEP_F1_2"/>
    <property type="match status" value="1"/>
</dbReference>
<evidence type="ECO:0000256" key="9">
    <source>
        <dbReference type="RuleBase" id="RU000688"/>
    </source>
</evidence>
<dbReference type="Gene3D" id="1.20.1070.10">
    <property type="entry name" value="Rhodopsin 7-helix transmembrane proteins"/>
    <property type="match status" value="1"/>
</dbReference>
<dbReference type="PANTHER" id="PTHR22750">
    <property type="entry name" value="G-PROTEIN COUPLED RECEPTOR"/>
    <property type="match status" value="1"/>
</dbReference>
<comment type="similarity">
    <text evidence="9">Belongs to the G-protein coupled receptor 1 family.</text>
</comment>
<evidence type="ECO:0000313" key="13">
    <source>
        <dbReference type="Proteomes" id="UP000886611"/>
    </source>
</evidence>
<dbReference type="PROSITE" id="PS00237">
    <property type="entry name" value="G_PROTEIN_RECEP_F1_1"/>
    <property type="match status" value="1"/>
</dbReference>
<reference evidence="12 13" key="1">
    <citation type="journal article" date="2021" name="Cell">
        <title>Tracing the genetic footprints of vertebrate landing in non-teleost ray-finned fishes.</title>
        <authorList>
            <person name="Bi X."/>
            <person name="Wang K."/>
            <person name="Yang L."/>
            <person name="Pan H."/>
            <person name="Jiang H."/>
            <person name="Wei Q."/>
            <person name="Fang M."/>
            <person name="Yu H."/>
            <person name="Zhu C."/>
            <person name="Cai Y."/>
            <person name="He Y."/>
            <person name="Gan X."/>
            <person name="Zeng H."/>
            <person name="Yu D."/>
            <person name="Zhu Y."/>
            <person name="Jiang H."/>
            <person name="Qiu Q."/>
            <person name="Yang H."/>
            <person name="Zhang Y.E."/>
            <person name="Wang W."/>
            <person name="Zhu M."/>
            <person name="He S."/>
            <person name="Zhang G."/>
        </authorList>
    </citation>
    <scope>NUCLEOTIDE SEQUENCE [LARGE SCALE GENOMIC DNA]</scope>
    <source>
        <strain evidence="12">Bchr_013</strain>
    </source>
</reference>
<feature type="transmembrane region" description="Helical" evidence="10">
    <location>
        <begin position="53"/>
        <end position="77"/>
    </location>
</feature>
<name>A0A8X7X116_POLSE</name>
<evidence type="ECO:0000256" key="10">
    <source>
        <dbReference type="SAM" id="Phobius"/>
    </source>
</evidence>
<dbReference type="InterPro" id="IPR000276">
    <property type="entry name" value="GPCR_Rhodpsn"/>
</dbReference>
<accession>A0A8X7X116</accession>
<evidence type="ECO:0000256" key="6">
    <source>
        <dbReference type="ARBA" id="ARBA00023136"/>
    </source>
</evidence>
<evidence type="ECO:0000256" key="8">
    <source>
        <dbReference type="ARBA" id="ARBA00023224"/>
    </source>
</evidence>
<feature type="transmembrane region" description="Helical" evidence="10">
    <location>
        <begin position="237"/>
        <end position="257"/>
    </location>
</feature>
<keyword evidence="3 9" id="KW-0812">Transmembrane</keyword>
<evidence type="ECO:0000313" key="12">
    <source>
        <dbReference type="EMBL" id="KAG2459276.1"/>
    </source>
</evidence>
<dbReference type="EMBL" id="JAATIS010005477">
    <property type="protein sequence ID" value="KAG2459276.1"/>
    <property type="molecule type" value="Genomic_DNA"/>
</dbReference>
<feature type="transmembrane region" description="Helical" evidence="10">
    <location>
        <begin position="97"/>
        <end position="116"/>
    </location>
</feature>
<feature type="transmembrane region" description="Helical" evidence="10">
    <location>
        <begin position="269"/>
        <end position="288"/>
    </location>
</feature>
<evidence type="ECO:0000256" key="1">
    <source>
        <dbReference type="ARBA" id="ARBA00004651"/>
    </source>
</evidence>
<keyword evidence="13" id="KW-1185">Reference proteome</keyword>
<proteinExistence type="inferred from homology"/>
<feature type="domain" description="G-protein coupled receptors family 1 profile" evidence="11">
    <location>
        <begin position="36"/>
        <end position="291"/>
    </location>
</feature>
<feature type="transmembrane region" description="Helical" evidence="10">
    <location>
        <begin position="27"/>
        <end position="46"/>
    </location>
</feature>
<organism evidence="12 13">
    <name type="scientific">Polypterus senegalus</name>
    <name type="common">Senegal bichir</name>
    <dbReference type="NCBI Taxonomy" id="55291"/>
    <lineage>
        <taxon>Eukaryota</taxon>
        <taxon>Metazoa</taxon>
        <taxon>Chordata</taxon>
        <taxon>Craniata</taxon>
        <taxon>Vertebrata</taxon>
        <taxon>Euteleostomi</taxon>
        <taxon>Actinopterygii</taxon>
        <taxon>Polypteriformes</taxon>
        <taxon>Polypteridae</taxon>
        <taxon>Polypterus</taxon>
    </lineage>
</organism>
<keyword evidence="6 10" id="KW-0472">Membrane</keyword>
<dbReference type="SUPFAM" id="SSF81321">
    <property type="entry name" value="Family A G protein-coupled receptor-like"/>
    <property type="match status" value="1"/>
</dbReference>
<dbReference type="InterPro" id="IPR017452">
    <property type="entry name" value="GPCR_Rhodpsn_7TM"/>
</dbReference>
<keyword evidence="7 9" id="KW-0675">Receptor</keyword>
<dbReference type="GO" id="GO:0005886">
    <property type="term" value="C:plasma membrane"/>
    <property type="evidence" value="ECO:0007669"/>
    <property type="project" value="UniProtKB-SubCell"/>
</dbReference>
<feature type="non-terminal residue" evidence="12">
    <location>
        <position position="1"/>
    </location>
</feature>
<feature type="non-terminal residue" evidence="12">
    <location>
        <position position="327"/>
    </location>
</feature>
<evidence type="ECO:0000256" key="2">
    <source>
        <dbReference type="ARBA" id="ARBA00022475"/>
    </source>
</evidence>
<evidence type="ECO:0000256" key="5">
    <source>
        <dbReference type="ARBA" id="ARBA00023040"/>
    </source>
</evidence>
<sequence>MNCSAPDTNGTGIWSSQVVLALGIPQVLLNFISLVCNSTVIVAILYERHFERPIFILFCSLAASDLLSSFAAMYITLLFMTNPESTIYGSDELLKAYAIFTIAVLSTIYNLMSIGIERYLSVAECTRMRARVLKWQIVAAVSGNWGLAVLFGCLPLAGWNCLHKGHSSNLYSPFCTDYLAFITIPNCMVAFVCLLVTYFKIIFILKKQKTAIAAHDLAFKNTYKTAEMQVTRTSISIWILTAVSYVPFFAGVLWDSFNHSCREELHTGVYIFRNITAVMFTVNAIGILKMLREGSDGQLAPSGPADTKGVQNGNCSYWCLSAEQPFG</sequence>
<feature type="transmembrane region" description="Helical" evidence="10">
    <location>
        <begin position="137"/>
        <end position="158"/>
    </location>
</feature>
<feature type="transmembrane region" description="Helical" evidence="10">
    <location>
        <begin position="178"/>
        <end position="199"/>
    </location>
</feature>
<dbReference type="Proteomes" id="UP000886611">
    <property type="component" value="Unassembled WGS sequence"/>
</dbReference>
<dbReference type="PRINTS" id="PR00237">
    <property type="entry name" value="GPCRRHODOPSN"/>
</dbReference>
<dbReference type="GO" id="GO:0004930">
    <property type="term" value="F:G protein-coupled receptor activity"/>
    <property type="evidence" value="ECO:0007669"/>
    <property type="project" value="UniProtKB-KW"/>
</dbReference>
<keyword evidence="2" id="KW-1003">Cell membrane</keyword>
<keyword evidence="5 9" id="KW-0297">G-protein coupled receptor</keyword>
<gene>
    <name evidence="12" type="primary">Lpar3</name>
    <name evidence="12" type="ORF">GTO96_0019517</name>
</gene>
<comment type="caution">
    <text evidence="12">The sequence shown here is derived from an EMBL/GenBank/DDBJ whole genome shotgun (WGS) entry which is preliminary data.</text>
</comment>
<evidence type="ECO:0000259" key="11">
    <source>
        <dbReference type="PROSITE" id="PS50262"/>
    </source>
</evidence>
<dbReference type="AlphaFoldDB" id="A0A8X7X116"/>
<dbReference type="Pfam" id="PF00001">
    <property type="entry name" value="7tm_1"/>
    <property type="match status" value="1"/>
</dbReference>
<comment type="subcellular location">
    <subcellularLocation>
        <location evidence="1">Cell membrane</location>
        <topology evidence="1">Multi-pass membrane protein</topology>
    </subcellularLocation>
</comment>
<keyword evidence="8 9" id="KW-0807">Transducer</keyword>